<organism evidence="2 3">
    <name type="scientific">Pleurodeles waltl</name>
    <name type="common">Iberian ribbed newt</name>
    <dbReference type="NCBI Taxonomy" id="8319"/>
    <lineage>
        <taxon>Eukaryota</taxon>
        <taxon>Metazoa</taxon>
        <taxon>Chordata</taxon>
        <taxon>Craniata</taxon>
        <taxon>Vertebrata</taxon>
        <taxon>Euteleostomi</taxon>
        <taxon>Amphibia</taxon>
        <taxon>Batrachia</taxon>
        <taxon>Caudata</taxon>
        <taxon>Salamandroidea</taxon>
        <taxon>Salamandridae</taxon>
        <taxon>Pleurodelinae</taxon>
        <taxon>Pleurodeles</taxon>
    </lineage>
</organism>
<gene>
    <name evidence="2" type="ORF">NDU88_007289</name>
</gene>
<feature type="region of interest" description="Disordered" evidence="1">
    <location>
        <begin position="72"/>
        <end position="109"/>
    </location>
</feature>
<reference evidence="2" key="1">
    <citation type="journal article" date="2022" name="bioRxiv">
        <title>Sequencing and chromosome-scale assembly of the giantPleurodeles waltlgenome.</title>
        <authorList>
            <person name="Brown T."/>
            <person name="Elewa A."/>
            <person name="Iarovenko S."/>
            <person name="Subramanian E."/>
            <person name="Araus A.J."/>
            <person name="Petzold A."/>
            <person name="Susuki M."/>
            <person name="Suzuki K.-i.T."/>
            <person name="Hayashi T."/>
            <person name="Toyoda A."/>
            <person name="Oliveira C."/>
            <person name="Osipova E."/>
            <person name="Leigh N.D."/>
            <person name="Simon A."/>
            <person name="Yun M.H."/>
        </authorList>
    </citation>
    <scope>NUCLEOTIDE SEQUENCE</scope>
    <source>
        <strain evidence="2">20211129_DDA</strain>
        <tissue evidence="2">Liver</tissue>
    </source>
</reference>
<protein>
    <submittedName>
        <fullName evidence="2">Uncharacterized protein</fullName>
    </submittedName>
</protein>
<evidence type="ECO:0000256" key="1">
    <source>
        <dbReference type="SAM" id="MobiDB-lite"/>
    </source>
</evidence>
<dbReference type="AlphaFoldDB" id="A0AAV7UPP0"/>
<name>A0AAV7UPP0_PLEWA</name>
<proteinExistence type="predicted"/>
<evidence type="ECO:0000313" key="3">
    <source>
        <dbReference type="Proteomes" id="UP001066276"/>
    </source>
</evidence>
<feature type="compositionally biased region" description="Basic and acidic residues" evidence="1">
    <location>
        <begin position="83"/>
        <end position="100"/>
    </location>
</feature>
<keyword evidence="3" id="KW-1185">Reference proteome</keyword>
<evidence type="ECO:0000313" key="2">
    <source>
        <dbReference type="EMBL" id="KAJ1190551.1"/>
    </source>
</evidence>
<dbReference type="Proteomes" id="UP001066276">
    <property type="component" value="Chromosome 3_1"/>
</dbReference>
<comment type="caution">
    <text evidence="2">The sequence shown here is derived from an EMBL/GenBank/DDBJ whole genome shotgun (WGS) entry which is preliminary data.</text>
</comment>
<sequence>MVSSAAELGDEEQKGGLSWEGVVQGRQTIYINMDGVVGTVERGEEAGAHSLELGRGPASVLVVALLDWTEDKEDEVTSTTRGLTEHRMAQDPRGEEKAEPRAAGQTNEG</sequence>
<accession>A0AAV7UPP0</accession>
<dbReference type="EMBL" id="JANPWB010000005">
    <property type="protein sequence ID" value="KAJ1190551.1"/>
    <property type="molecule type" value="Genomic_DNA"/>
</dbReference>